<dbReference type="EMBL" id="JARQWQ010000151">
    <property type="protein sequence ID" value="KAK2548250.1"/>
    <property type="molecule type" value="Genomic_DNA"/>
</dbReference>
<dbReference type="GO" id="GO:0005829">
    <property type="term" value="C:cytosol"/>
    <property type="evidence" value="ECO:0007669"/>
    <property type="project" value="TreeGrafter"/>
</dbReference>
<protein>
    <recommendedName>
        <fullName evidence="2">Insulin receptor substrate 1</fullName>
    </recommendedName>
    <alternativeName>
        <fullName evidence="8">Protein chico</fullName>
    </alternativeName>
</protein>
<feature type="compositionally biased region" description="Basic and acidic residues" evidence="10">
    <location>
        <begin position="338"/>
        <end position="350"/>
    </location>
</feature>
<keyword evidence="3" id="KW-0597">Phosphoprotein</keyword>
<dbReference type="InterPro" id="IPR002404">
    <property type="entry name" value="IRS_PTB"/>
</dbReference>
<evidence type="ECO:0000256" key="6">
    <source>
        <dbReference type="ARBA" id="ARBA00022782"/>
    </source>
</evidence>
<evidence type="ECO:0000256" key="4">
    <source>
        <dbReference type="ARBA" id="ARBA00022604"/>
    </source>
</evidence>
<dbReference type="Gene3D" id="2.30.29.30">
    <property type="entry name" value="Pleckstrin-homology domain (PH domain)/Phosphotyrosine-binding domain (PTB)"/>
    <property type="match status" value="2"/>
</dbReference>
<evidence type="ECO:0000313" key="12">
    <source>
        <dbReference type="EMBL" id="KAK2548250.1"/>
    </source>
</evidence>
<dbReference type="Pfam" id="PF02174">
    <property type="entry name" value="IRS"/>
    <property type="match status" value="1"/>
</dbReference>
<feature type="compositionally biased region" description="Polar residues" evidence="10">
    <location>
        <begin position="554"/>
        <end position="570"/>
    </location>
</feature>
<feature type="compositionally biased region" description="Polar residues" evidence="10">
    <location>
        <begin position="275"/>
        <end position="285"/>
    </location>
</feature>
<name>A0AAD9PSI6_ACRCE</name>
<dbReference type="PROSITE" id="PS50003">
    <property type="entry name" value="PH_DOMAIN"/>
    <property type="match status" value="1"/>
</dbReference>
<comment type="function">
    <text evidence="9">Activates phosphatidylinositol 3-kinase when bound to the regulatory p85 subunit. May mediate the control of various cellular processes by insulin-like peptides. When phosphorylated by the insulin receptor binds specifically to various cellular proteins containing SH2 domains. Involved in control of cell proliferation, cell size, and body and organ growth throughout development. Also has a role in a signaling pathway controlling the physiological response required to endure periods of low nutrient conditions. Insulin/insulin-like growth factor (IGF) signaling pathway has a role in regulating aging and is necessary in the ovary for vitellogenic maturation.</text>
</comment>
<keyword evidence="12" id="KW-0675">Receptor</keyword>
<comment type="subunit">
    <text evidence="1">Bindings to phosphatidylinositol 3-kinase and SHP2.</text>
</comment>
<evidence type="ECO:0000256" key="2">
    <source>
        <dbReference type="ARBA" id="ARBA00015710"/>
    </source>
</evidence>
<evidence type="ECO:0000256" key="1">
    <source>
        <dbReference type="ARBA" id="ARBA00011440"/>
    </source>
</evidence>
<feature type="compositionally biased region" description="Basic and acidic residues" evidence="10">
    <location>
        <begin position="287"/>
        <end position="302"/>
    </location>
</feature>
<evidence type="ECO:0000256" key="9">
    <source>
        <dbReference type="ARBA" id="ARBA00046145"/>
    </source>
</evidence>
<evidence type="ECO:0000256" key="7">
    <source>
        <dbReference type="ARBA" id="ARBA00022943"/>
    </source>
</evidence>
<dbReference type="AlphaFoldDB" id="A0AAD9PSI6"/>
<dbReference type="SMART" id="SM00233">
    <property type="entry name" value="PH"/>
    <property type="match status" value="1"/>
</dbReference>
<comment type="caution">
    <text evidence="12">The sequence shown here is derived from an EMBL/GenBank/DDBJ whole genome shotgun (WGS) entry which is preliminary data.</text>
</comment>
<feature type="compositionally biased region" description="Low complexity" evidence="10">
    <location>
        <begin position="318"/>
        <end position="327"/>
    </location>
</feature>
<reference evidence="12" key="2">
    <citation type="journal article" date="2023" name="Science">
        <title>Genomic signatures of disease resistance in endangered staghorn corals.</title>
        <authorList>
            <person name="Vollmer S.V."/>
            <person name="Selwyn J.D."/>
            <person name="Despard B.A."/>
            <person name="Roesel C.L."/>
        </authorList>
    </citation>
    <scope>NUCLEOTIDE SEQUENCE</scope>
    <source>
        <strain evidence="12">K2</strain>
    </source>
</reference>
<evidence type="ECO:0000256" key="10">
    <source>
        <dbReference type="SAM" id="MobiDB-lite"/>
    </source>
</evidence>
<dbReference type="InterPro" id="IPR001849">
    <property type="entry name" value="PH_domain"/>
</dbReference>
<dbReference type="GO" id="GO:0048477">
    <property type="term" value="P:oogenesis"/>
    <property type="evidence" value="ECO:0007669"/>
    <property type="project" value="UniProtKB-KW"/>
</dbReference>
<evidence type="ECO:0000256" key="5">
    <source>
        <dbReference type="ARBA" id="ARBA00022737"/>
    </source>
</evidence>
<dbReference type="GO" id="GO:0043548">
    <property type="term" value="F:phosphatidylinositol 3-kinase binding"/>
    <property type="evidence" value="ECO:0007669"/>
    <property type="project" value="TreeGrafter"/>
</dbReference>
<evidence type="ECO:0000256" key="8">
    <source>
        <dbReference type="ARBA" id="ARBA00033282"/>
    </source>
</evidence>
<feature type="compositionally biased region" description="Low complexity" evidence="10">
    <location>
        <begin position="245"/>
        <end position="255"/>
    </location>
</feature>
<reference evidence="12" key="1">
    <citation type="journal article" date="2023" name="G3 (Bethesda)">
        <title>Whole genome assembly and annotation of the endangered Caribbean coral Acropora cervicornis.</title>
        <authorList>
            <person name="Selwyn J.D."/>
            <person name="Vollmer S.V."/>
        </authorList>
    </citation>
    <scope>NUCLEOTIDE SEQUENCE</scope>
    <source>
        <strain evidence="12">K2</strain>
    </source>
</reference>
<dbReference type="PANTHER" id="PTHR10614">
    <property type="entry name" value="INSULIN RECEPTOR SUBSTRATE"/>
    <property type="match status" value="1"/>
</dbReference>
<evidence type="ECO:0000259" key="11">
    <source>
        <dbReference type="PROSITE" id="PS50003"/>
    </source>
</evidence>
<keyword evidence="13" id="KW-1185">Reference proteome</keyword>
<dbReference type="PRINTS" id="PR00628">
    <property type="entry name" value="INSULINRSI"/>
</dbReference>
<feature type="region of interest" description="Disordered" evidence="10">
    <location>
        <begin position="202"/>
        <end position="377"/>
    </location>
</feature>
<keyword evidence="5" id="KW-0677">Repeat</keyword>
<dbReference type="PANTHER" id="PTHR10614:SF13">
    <property type="entry name" value="INSULIN RECEPTOR SUBSTRATE 1"/>
    <property type="match status" value="1"/>
</dbReference>
<dbReference type="Pfam" id="PF00169">
    <property type="entry name" value="PH"/>
    <property type="match status" value="1"/>
</dbReference>
<dbReference type="Proteomes" id="UP001249851">
    <property type="component" value="Unassembled WGS sequence"/>
</dbReference>
<dbReference type="InterPro" id="IPR039011">
    <property type="entry name" value="IRS"/>
</dbReference>
<dbReference type="SMART" id="SM01244">
    <property type="entry name" value="IRS"/>
    <property type="match status" value="1"/>
</dbReference>
<evidence type="ECO:0000313" key="13">
    <source>
        <dbReference type="Proteomes" id="UP001249851"/>
    </source>
</evidence>
<evidence type="ECO:0000256" key="3">
    <source>
        <dbReference type="ARBA" id="ARBA00022553"/>
    </source>
</evidence>
<feature type="region of interest" description="Disordered" evidence="10">
    <location>
        <begin position="554"/>
        <end position="580"/>
    </location>
</feature>
<sequence>MNDGEIVKEGHLRKLKTQKKRYFVLRSSPRKGKSRLEYYESQKKFRHKNAPKRVIYLDNCFNVVKKEDPKKRPVLVLFTRDDAFGVIANSEDELNSWMRSIEIELRKEEILSASVTIKPRGLGTSKNLSGQYDLQLSNRNLSLVVKDTRNLAMEVELVNIRRCGHADCFFFMELGRSAATGAGEISMHNISVSGDLPNARRRCASEGKRPKSRQRPVSAFINPIGRGRTGTEPNLSVLPHNSFPSSSTTDLLSTESSKKEESPLMNHLMPKHKFNSVSGSLNSSCRYHGDTDSDHTDKRRVSDSYIDMQPPESHASETQGTTTKQTTPEGGYISMTPLREEVEKQHRDLKSPGVRSEFAQPKLSSSPRQRRSNEIALPNKLDIREFVSLKTSPVTARRNPSQDYVDMSPVFKPKDVPRLYVNFVPSSNENDVFPTYDRRDEPVYVNIVPGEKFPKRGKQLDVSTSQNGHDGMSKVSSYEDMNSYVNVSPADGQDKKPSFRAFRQQSLESVLSQPGPEYVNIDFSKITKSRSAVDMNMPEYVNFVPGRSFENCESNSCENDGSPELNTQREQNGHGATAPPAKIVELNERWKKSARNRRRESEPARLEHYKFATNATLSATKEDEDFPPLNYVLLDLSKEGSYSTTSSSGRCARPNRIDLSSCNHAKPGPRSAPVESTYAEIDFTKSDGIRQARQEVRELNNTA</sequence>
<dbReference type="GO" id="GO:0008286">
    <property type="term" value="P:insulin receptor signaling pathway"/>
    <property type="evidence" value="ECO:0007669"/>
    <property type="project" value="InterPro"/>
</dbReference>
<dbReference type="CDD" id="cd01257">
    <property type="entry name" value="PH_IRS"/>
    <property type="match status" value="1"/>
</dbReference>
<accession>A0AAD9PSI6</accession>
<dbReference type="InterPro" id="IPR011993">
    <property type="entry name" value="PH-like_dom_sf"/>
</dbReference>
<dbReference type="GO" id="GO:0005158">
    <property type="term" value="F:insulin receptor binding"/>
    <property type="evidence" value="ECO:0007669"/>
    <property type="project" value="InterPro"/>
</dbReference>
<keyword evidence="6" id="KW-0221">Differentiation</keyword>
<feature type="domain" description="PH" evidence="11">
    <location>
        <begin position="5"/>
        <end position="106"/>
    </location>
</feature>
<dbReference type="GO" id="GO:0005886">
    <property type="term" value="C:plasma membrane"/>
    <property type="evidence" value="ECO:0007669"/>
    <property type="project" value="TreeGrafter"/>
</dbReference>
<organism evidence="12 13">
    <name type="scientific">Acropora cervicornis</name>
    <name type="common">Staghorn coral</name>
    <dbReference type="NCBI Taxonomy" id="6130"/>
    <lineage>
        <taxon>Eukaryota</taxon>
        <taxon>Metazoa</taxon>
        <taxon>Cnidaria</taxon>
        <taxon>Anthozoa</taxon>
        <taxon>Hexacorallia</taxon>
        <taxon>Scleractinia</taxon>
        <taxon>Astrocoeniina</taxon>
        <taxon>Acroporidae</taxon>
        <taxon>Acropora</taxon>
    </lineage>
</organism>
<keyword evidence="7" id="KW-0896">Oogenesis</keyword>
<dbReference type="SMART" id="SM00310">
    <property type="entry name" value="PTBI"/>
    <property type="match status" value="1"/>
</dbReference>
<proteinExistence type="predicted"/>
<keyword evidence="4" id="KW-0341">Growth regulation</keyword>
<dbReference type="SUPFAM" id="SSF50729">
    <property type="entry name" value="PH domain-like"/>
    <property type="match status" value="2"/>
</dbReference>
<gene>
    <name evidence="12" type="ORF">P5673_031571</name>
</gene>